<dbReference type="Proteomes" id="UP000011014">
    <property type="component" value="Unassembled WGS sequence"/>
</dbReference>
<name>E4Z5N1_OIKDI</name>
<protein>
    <submittedName>
        <fullName evidence="1">Uncharacterized protein</fullName>
    </submittedName>
</protein>
<sequence length="44" mass="4749">MGSGLSECYRMGNLLFCHILYCISSTLGTTVSSHHLCDSVVPKS</sequence>
<evidence type="ECO:0000313" key="1">
    <source>
        <dbReference type="EMBL" id="CBY43009.1"/>
    </source>
</evidence>
<gene>
    <name evidence="1" type="ORF">GSOID_T00026750001</name>
</gene>
<dbReference type="EMBL" id="FN657733">
    <property type="protein sequence ID" value="CBY43009.1"/>
    <property type="molecule type" value="Genomic_DNA"/>
</dbReference>
<organism evidence="1">
    <name type="scientific">Oikopleura dioica</name>
    <name type="common">Tunicate</name>
    <dbReference type="NCBI Taxonomy" id="34765"/>
    <lineage>
        <taxon>Eukaryota</taxon>
        <taxon>Metazoa</taxon>
        <taxon>Chordata</taxon>
        <taxon>Tunicata</taxon>
        <taxon>Appendicularia</taxon>
        <taxon>Copelata</taxon>
        <taxon>Oikopleuridae</taxon>
        <taxon>Oikopleura</taxon>
    </lineage>
</organism>
<accession>E4Z5N1</accession>
<reference evidence="1" key="1">
    <citation type="journal article" date="2010" name="Science">
        <title>Plasticity of animal genome architecture unmasked by rapid evolution of a pelagic tunicate.</title>
        <authorList>
            <person name="Denoeud F."/>
            <person name="Henriet S."/>
            <person name="Mungpakdee S."/>
            <person name="Aury J.M."/>
            <person name="Da Silva C."/>
            <person name="Brinkmann H."/>
            <person name="Mikhaleva J."/>
            <person name="Olsen L.C."/>
            <person name="Jubin C."/>
            <person name="Canestro C."/>
            <person name="Bouquet J.M."/>
            <person name="Danks G."/>
            <person name="Poulain J."/>
            <person name="Campsteijn C."/>
            <person name="Adamski M."/>
            <person name="Cross I."/>
            <person name="Yadetie F."/>
            <person name="Muffato M."/>
            <person name="Louis A."/>
            <person name="Butcher S."/>
            <person name="Tsagkogeorga G."/>
            <person name="Konrad A."/>
            <person name="Singh S."/>
            <person name="Jensen M.F."/>
            <person name="Cong E.H."/>
            <person name="Eikeseth-Otteraa H."/>
            <person name="Noel B."/>
            <person name="Anthouard V."/>
            <person name="Porcel B.M."/>
            <person name="Kachouri-Lafond R."/>
            <person name="Nishino A."/>
            <person name="Ugolini M."/>
            <person name="Chourrout P."/>
            <person name="Nishida H."/>
            <person name="Aasland R."/>
            <person name="Huzurbazar S."/>
            <person name="Westhof E."/>
            <person name="Delsuc F."/>
            <person name="Lehrach H."/>
            <person name="Reinhardt R."/>
            <person name="Weissenbach J."/>
            <person name="Roy S.W."/>
            <person name="Artiguenave F."/>
            <person name="Postlethwait J.H."/>
            <person name="Manak J.R."/>
            <person name="Thompson E.M."/>
            <person name="Jaillon O."/>
            <person name="Du Pasquier L."/>
            <person name="Boudinot P."/>
            <person name="Liberles D.A."/>
            <person name="Volff J.N."/>
            <person name="Philippe H."/>
            <person name="Lenhard B."/>
            <person name="Roest Crollius H."/>
            <person name="Wincker P."/>
            <person name="Chourrout D."/>
        </authorList>
    </citation>
    <scope>NUCLEOTIDE SEQUENCE [LARGE SCALE GENOMIC DNA]</scope>
</reference>
<proteinExistence type="predicted"/>
<dbReference type="AlphaFoldDB" id="E4Z5N1"/>